<reference evidence="2 3" key="1">
    <citation type="journal article" date="2019" name="Nat. Ecol. Evol.">
        <title>Megaphylogeny resolves global patterns of mushroom evolution.</title>
        <authorList>
            <person name="Varga T."/>
            <person name="Krizsan K."/>
            <person name="Foldi C."/>
            <person name="Dima B."/>
            <person name="Sanchez-Garcia M."/>
            <person name="Sanchez-Ramirez S."/>
            <person name="Szollosi G.J."/>
            <person name="Szarkandi J.G."/>
            <person name="Papp V."/>
            <person name="Albert L."/>
            <person name="Andreopoulos W."/>
            <person name="Angelini C."/>
            <person name="Antonin V."/>
            <person name="Barry K.W."/>
            <person name="Bougher N.L."/>
            <person name="Buchanan P."/>
            <person name="Buyck B."/>
            <person name="Bense V."/>
            <person name="Catcheside P."/>
            <person name="Chovatia M."/>
            <person name="Cooper J."/>
            <person name="Damon W."/>
            <person name="Desjardin D."/>
            <person name="Finy P."/>
            <person name="Geml J."/>
            <person name="Haridas S."/>
            <person name="Hughes K."/>
            <person name="Justo A."/>
            <person name="Karasinski D."/>
            <person name="Kautmanova I."/>
            <person name="Kiss B."/>
            <person name="Kocsube S."/>
            <person name="Kotiranta H."/>
            <person name="LaButti K.M."/>
            <person name="Lechner B.E."/>
            <person name="Liimatainen K."/>
            <person name="Lipzen A."/>
            <person name="Lukacs Z."/>
            <person name="Mihaltcheva S."/>
            <person name="Morgado L.N."/>
            <person name="Niskanen T."/>
            <person name="Noordeloos M.E."/>
            <person name="Ohm R.A."/>
            <person name="Ortiz-Santana B."/>
            <person name="Ovrebo C."/>
            <person name="Racz N."/>
            <person name="Riley R."/>
            <person name="Savchenko A."/>
            <person name="Shiryaev A."/>
            <person name="Soop K."/>
            <person name="Spirin V."/>
            <person name="Szebenyi C."/>
            <person name="Tomsovsky M."/>
            <person name="Tulloss R.E."/>
            <person name="Uehling J."/>
            <person name="Grigoriev I.V."/>
            <person name="Vagvolgyi C."/>
            <person name="Papp T."/>
            <person name="Martin F.M."/>
            <person name="Miettinen O."/>
            <person name="Hibbett D.S."/>
            <person name="Nagy L.G."/>
        </authorList>
    </citation>
    <scope>NUCLEOTIDE SEQUENCE [LARGE SCALE GENOMIC DNA]</scope>
    <source>
        <strain evidence="2 3">OMC1185</strain>
    </source>
</reference>
<keyword evidence="3" id="KW-1185">Reference proteome</keyword>
<evidence type="ECO:0000256" key="1">
    <source>
        <dbReference type="SAM" id="MobiDB-lite"/>
    </source>
</evidence>
<dbReference type="AlphaFoldDB" id="A0A5C3MPG4"/>
<name>A0A5C3MPG4_9AGAM</name>
<protein>
    <submittedName>
        <fullName evidence="2">Uncharacterized protein</fullName>
    </submittedName>
</protein>
<feature type="region of interest" description="Disordered" evidence="1">
    <location>
        <begin position="147"/>
        <end position="199"/>
    </location>
</feature>
<dbReference type="OrthoDB" id="3362250at2759"/>
<gene>
    <name evidence="2" type="ORF">OE88DRAFT_1706363</name>
</gene>
<dbReference type="STRING" id="5364.A0A5C3MPG4"/>
<organism evidence="2 3">
    <name type="scientific">Heliocybe sulcata</name>
    <dbReference type="NCBI Taxonomy" id="5364"/>
    <lineage>
        <taxon>Eukaryota</taxon>
        <taxon>Fungi</taxon>
        <taxon>Dikarya</taxon>
        <taxon>Basidiomycota</taxon>
        <taxon>Agaricomycotina</taxon>
        <taxon>Agaricomycetes</taxon>
        <taxon>Gloeophyllales</taxon>
        <taxon>Gloeophyllaceae</taxon>
        <taxon>Heliocybe</taxon>
    </lineage>
</organism>
<evidence type="ECO:0000313" key="3">
    <source>
        <dbReference type="Proteomes" id="UP000305948"/>
    </source>
</evidence>
<dbReference type="EMBL" id="ML213525">
    <property type="protein sequence ID" value="TFK47174.1"/>
    <property type="molecule type" value="Genomic_DNA"/>
</dbReference>
<proteinExistence type="predicted"/>
<accession>A0A5C3MPG4</accession>
<dbReference type="Proteomes" id="UP000305948">
    <property type="component" value="Unassembled WGS sequence"/>
</dbReference>
<sequence length="337" mass="37525">MLPTHHTRNGSPLARYTVQSSDVISDSRVNVMEESSQKVLWYKERFLTEDEIVDHIFDNATTTLCWSVHRPKRGWYIRIRCPTFPPGYFIGLIPVPKTSPYHMEAALSFACRTNLPRPFPSFSEVSLVSSPHSSNSSVDTDITLTEHSSAASHSYPPTPPVPALNVRPASPIEDEEPNPNERSRNFKSKAKSPRPKTQVSQFLLTRHAMNPPVPTEQTSFLSRALSYWKSTEEAQSLSFALSPIPAVTPTTGSSSPGPSLLPIDGPGMHCHPHMPPPLVAFHDRTPAFAFRNTTGMLEIDENEARMLGVHVSFWVTVSLTYLAFLEDRDSYLAALSD</sequence>
<feature type="compositionally biased region" description="Basic residues" evidence="1">
    <location>
        <begin position="185"/>
        <end position="194"/>
    </location>
</feature>
<evidence type="ECO:0000313" key="2">
    <source>
        <dbReference type="EMBL" id="TFK47174.1"/>
    </source>
</evidence>